<dbReference type="AlphaFoldDB" id="A0A225WF76"/>
<dbReference type="PANTHER" id="PTHR40866">
    <property type="entry name" value="BED-TYPE DOMAIN-CONTAINING PROTEIN"/>
    <property type="match status" value="1"/>
</dbReference>
<protein>
    <submittedName>
        <fullName evidence="1">Uncharacterized protein</fullName>
    </submittedName>
</protein>
<sequence length="314" mass="35517">MDWVVMDHHKFSFCEKKRTRTYTSLEPMTRYQIKQHLEALEPVAQFAIDAWTEAGTHYAAIIAVTPSLVAVQWLLKPHQQLLDKFHSLMMKLNTIKNRHALRRAGVLMPVINNTTRRSSMFETLDRYSDISVHIDLSNPKLLDVLLTPLEEAELATIYGKRLQSGGIDDPEASLLDARRLFDGIIKEFSSTSKCFSATASNVVEAPSFESDVVKVLSSKDSKLRPLKIAALKRLEATTDGDAEVDNKNLSFADKVLRVTSKPSAGLVFSAYRRAMHPTTLETLLFLEYNRDLWDAQLVAAALRSNDRNTRQRII</sequence>
<evidence type="ECO:0000313" key="1">
    <source>
        <dbReference type="EMBL" id="OWZ16275.1"/>
    </source>
</evidence>
<organism evidence="1 2">
    <name type="scientific">Phytophthora megakarya</name>
    <dbReference type="NCBI Taxonomy" id="4795"/>
    <lineage>
        <taxon>Eukaryota</taxon>
        <taxon>Sar</taxon>
        <taxon>Stramenopiles</taxon>
        <taxon>Oomycota</taxon>
        <taxon>Peronosporomycetes</taxon>
        <taxon>Peronosporales</taxon>
        <taxon>Peronosporaceae</taxon>
        <taxon>Phytophthora</taxon>
    </lineage>
</organism>
<comment type="caution">
    <text evidence="1">The sequence shown here is derived from an EMBL/GenBank/DDBJ whole genome shotgun (WGS) entry which is preliminary data.</text>
</comment>
<accession>A0A225WF76</accession>
<gene>
    <name evidence="1" type="ORF">PHMEG_0009948</name>
</gene>
<dbReference type="OrthoDB" id="123208at2759"/>
<dbReference type="Proteomes" id="UP000198211">
    <property type="component" value="Unassembled WGS sequence"/>
</dbReference>
<name>A0A225WF76_9STRA</name>
<evidence type="ECO:0000313" key="2">
    <source>
        <dbReference type="Proteomes" id="UP000198211"/>
    </source>
</evidence>
<dbReference type="EMBL" id="NBNE01000962">
    <property type="protein sequence ID" value="OWZ16275.1"/>
    <property type="molecule type" value="Genomic_DNA"/>
</dbReference>
<proteinExistence type="predicted"/>
<dbReference type="PANTHER" id="PTHR40866:SF1">
    <property type="entry name" value="BED-TYPE DOMAIN-CONTAINING PROTEIN"/>
    <property type="match status" value="1"/>
</dbReference>
<reference evidence="2" key="1">
    <citation type="submission" date="2017-03" db="EMBL/GenBank/DDBJ databases">
        <title>Phytopthora megakarya and P. palmivora, two closely related causual agents of cacao black pod achieved similar genome size and gene model numbers by different mechanisms.</title>
        <authorList>
            <person name="Ali S."/>
            <person name="Shao J."/>
            <person name="Larry D.J."/>
            <person name="Kronmiller B."/>
            <person name="Shen D."/>
            <person name="Strem M.D."/>
            <person name="Melnick R.L."/>
            <person name="Guiltinan M.J."/>
            <person name="Tyler B.M."/>
            <person name="Meinhardt L.W."/>
            <person name="Bailey B.A."/>
        </authorList>
    </citation>
    <scope>NUCLEOTIDE SEQUENCE [LARGE SCALE GENOMIC DNA]</scope>
    <source>
        <strain evidence="2">zdho120</strain>
    </source>
</reference>
<keyword evidence="2" id="KW-1185">Reference proteome</keyword>